<accession>A0A9P7UXK8</accession>
<reference evidence="1" key="1">
    <citation type="journal article" date="2021" name="Genome Biol. Evol.">
        <title>The assembled and annotated genome of the fairy-ring fungus Marasmius oreades.</title>
        <authorList>
            <person name="Hiltunen M."/>
            <person name="Ament-Velasquez S.L."/>
            <person name="Johannesson H."/>
        </authorList>
    </citation>
    <scope>NUCLEOTIDE SEQUENCE</scope>
    <source>
        <strain evidence="1">03SP1</strain>
    </source>
</reference>
<comment type="caution">
    <text evidence="1">The sequence shown here is derived from an EMBL/GenBank/DDBJ whole genome shotgun (WGS) entry which is preliminary data.</text>
</comment>
<evidence type="ECO:0000313" key="1">
    <source>
        <dbReference type="EMBL" id="KAG7096488.1"/>
    </source>
</evidence>
<dbReference type="GeneID" id="66072994"/>
<dbReference type="KEGG" id="more:E1B28_003918"/>
<organism evidence="1 2">
    <name type="scientific">Marasmius oreades</name>
    <name type="common">fairy-ring Marasmius</name>
    <dbReference type="NCBI Taxonomy" id="181124"/>
    <lineage>
        <taxon>Eukaryota</taxon>
        <taxon>Fungi</taxon>
        <taxon>Dikarya</taxon>
        <taxon>Basidiomycota</taxon>
        <taxon>Agaricomycotina</taxon>
        <taxon>Agaricomycetes</taxon>
        <taxon>Agaricomycetidae</taxon>
        <taxon>Agaricales</taxon>
        <taxon>Marasmiineae</taxon>
        <taxon>Marasmiaceae</taxon>
        <taxon>Marasmius</taxon>
    </lineage>
</organism>
<dbReference type="OrthoDB" id="2125396at2759"/>
<dbReference type="Proteomes" id="UP001049176">
    <property type="component" value="Chromosome 2"/>
</dbReference>
<dbReference type="RefSeq" id="XP_043012958.1">
    <property type="nucleotide sequence ID" value="XM_043148361.1"/>
</dbReference>
<sequence>MERNPADLLQVHLVSSGILRCFTAVARLTFTSCTIPLGVTDLTNTLKALVVPRLEVIQFVTGIEAHDSQVESVLGVMEGWQELDEILAGPAFPLLRLIEFEVNICLPAYPNWDTVRSVIRHNLPKTVKKGLLTLKVTHVIY</sequence>
<dbReference type="EMBL" id="CM032182">
    <property type="protein sequence ID" value="KAG7096488.1"/>
    <property type="molecule type" value="Genomic_DNA"/>
</dbReference>
<proteinExistence type="predicted"/>
<gene>
    <name evidence="1" type="ORF">E1B28_003918</name>
</gene>
<name>A0A9P7UXK8_9AGAR</name>
<dbReference type="AlphaFoldDB" id="A0A9P7UXK8"/>
<evidence type="ECO:0000313" key="2">
    <source>
        <dbReference type="Proteomes" id="UP001049176"/>
    </source>
</evidence>
<keyword evidence="2" id="KW-1185">Reference proteome</keyword>
<protein>
    <submittedName>
        <fullName evidence="1">Uncharacterized protein</fullName>
    </submittedName>
</protein>